<dbReference type="InterPro" id="IPR058792">
    <property type="entry name" value="Beta-barrel_RND_2"/>
</dbReference>
<dbReference type="EMBL" id="JBHSCW010000005">
    <property type="protein sequence ID" value="MFC4352054.1"/>
    <property type="molecule type" value="Genomic_DNA"/>
</dbReference>
<dbReference type="PANTHER" id="PTHR30469:SF15">
    <property type="entry name" value="HLYD FAMILY OF SECRETION PROTEINS"/>
    <property type="match status" value="1"/>
</dbReference>
<keyword evidence="3" id="KW-0732">Signal</keyword>
<feature type="domain" description="CzcB-like barrel-sandwich hybrid" evidence="6">
    <location>
        <begin position="56"/>
        <end position="193"/>
    </location>
</feature>
<dbReference type="Gene3D" id="2.40.30.170">
    <property type="match status" value="1"/>
</dbReference>
<evidence type="ECO:0000313" key="7">
    <source>
        <dbReference type="EMBL" id="MFC4352054.1"/>
    </source>
</evidence>
<evidence type="ECO:0000259" key="5">
    <source>
        <dbReference type="Pfam" id="PF25967"/>
    </source>
</evidence>
<feature type="signal peptide" evidence="3">
    <location>
        <begin position="1"/>
        <end position="23"/>
    </location>
</feature>
<feature type="chain" id="PRO_5046438446" evidence="3">
    <location>
        <begin position="24"/>
        <end position="359"/>
    </location>
</feature>
<comment type="similarity">
    <text evidence="1">Belongs to the membrane fusion protein (MFP) (TC 8.A.1) family.</text>
</comment>
<dbReference type="PANTHER" id="PTHR30469">
    <property type="entry name" value="MULTIDRUG RESISTANCE PROTEIN MDTA"/>
    <property type="match status" value="1"/>
</dbReference>
<evidence type="ECO:0000256" key="3">
    <source>
        <dbReference type="SAM" id="SignalP"/>
    </source>
</evidence>
<feature type="domain" description="CusB-like beta-barrel" evidence="4">
    <location>
        <begin position="202"/>
        <end position="274"/>
    </location>
</feature>
<dbReference type="Pfam" id="PF25954">
    <property type="entry name" value="Beta-barrel_RND_2"/>
    <property type="match status" value="1"/>
</dbReference>
<sequence>MHSIPQYLFAVGLALATGTSALAQEEGAVVAVETTERIDIIEQVPLTGTVTSARVSPVSSEIAGRVSRMHVDGGSHVEKGETLVELDSAFARLTLRQAEAATREAQAALADAERRLDVAQRLVGQRAVSEDELRTRETEVETDRAVLERLQAEQEEQALRLERHDIAAPFSGVISRRMTEVGAWVSPGTAVVELVAMDSLRIDVPVPQDDFPRLAEDTEISVEFEALPGEDFEARLESAIPVGDPSARTFTARVVLEEDQVALTPGMSAQVTLHLATGERDPVIPRDALIRYPDGRTVVWTVEEADGGLRAKERLVETGLAFDGQLQIREGLEAGERVIVEGNEGLRPGQAVRLEEDAS</sequence>
<evidence type="ECO:0000313" key="8">
    <source>
        <dbReference type="Proteomes" id="UP001595799"/>
    </source>
</evidence>
<evidence type="ECO:0000259" key="6">
    <source>
        <dbReference type="Pfam" id="PF25973"/>
    </source>
</evidence>
<protein>
    <submittedName>
        <fullName evidence="7">Efflux RND transporter periplasmic adaptor subunit</fullName>
    </submittedName>
</protein>
<dbReference type="NCBIfam" id="TIGR01730">
    <property type="entry name" value="RND_mfp"/>
    <property type="match status" value="1"/>
</dbReference>
<dbReference type="RefSeq" id="WP_382422405.1">
    <property type="nucleotide sequence ID" value="NZ_JBHSCW010000005.1"/>
</dbReference>
<dbReference type="Gene3D" id="2.40.50.100">
    <property type="match status" value="1"/>
</dbReference>
<keyword evidence="2" id="KW-0175">Coiled coil</keyword>
<proteinExistence type="inferred from homology"/>
<feature type="domain" description="Multidrug resistance protein MdtA-like C-terminal permuted SH3" evidence="5">
    <location>
        <begin position="283"/>
        <end position="342"/>
    </location>
</feature>
<gene>
    <name evidence="7" type="ORF">ACFOW6_10925</name>
</gene>
<dbReference type="Proteomes" id="UP001595799">
    <property type="component" value="Unassembled WGS sequence"/>
</dbReference>
<reference evidence="8" key="1">
    <citation type="journal article" date="2019" name="Int. J. Syst. Evol. Microbiol.">
        <title>The Global Catalogue of Microorganisms (GCM) 10K type strain sequencing project: providing services to taxonomists for standard genome sequencing and annotation.</title>
        <authorList>
            <consortium name="The Broad Institute Genomics Platform"/>
            <consortium name="The Broad Institute Genome Sequencing Center for Infectious Disease"/>
            <person name="Wu L."/>
            <person name="Ma J."/>
        </authorList>
    </citation>
    <scope>NUCLEOTIDE SEQUENCE [LARGE SCALE GENOMIC DNA]</scope>
    <source>
        <strain evidence="8">CECT 8472</strain>
    </source>
</reference>
<dbReference type="Pfam" id="PF25973">
    <property type="entry name" value="BSH_CzcB"/>
    <property type="match status" value="1"/>
</dbReference>
<accession>A0ABV8UND1</accession>
<feature type="coiled-coil region" evidence="2">
    <location>
        <begin position="95"/>
        <end position="167"/>
    </location>
</feature>
<dbReference type="InterPro" id="IPR006143">
    <property type="entry name" value="RND_pump_MFP"/>
</dbReference>
<evidence type="ECO:0000256" key="1">
    <source>
        <dbReference type="ARBA" id="ARBA00009477"/>
    </source>
</evidence>
<evidence type="ECO:0000256" key="2">
    <source>
        <dbReference type="SAM" id="Coils"/>
    </source>
</evidence>
<dbReference type="Gene3D" id="1.10.287.470">
    <property type="entry name" value="Helix hairpin bin"/>
    <property type="match status" value="1"/>
</dbReference>
<dbReference type="InterPro" id="IPR058627">
    <property type="entry name" value="MdtA-like_C"/>
</dbReference>
<dbReference type="InterPro" id="IPR058647">
    <property type="entry name" value="BSH_CzcB-like"/>
</dbReference>
<dbReference type="Gene3D" id="2.40.420.20">
    <property type="match status" value="1"/>
</dbReference>
<evidence type="ECO:0000259" key="4">
    <source>
        <dbReference type="Pfam" id="PF25954"/>
    </source>
</evidence>
<dbReference type="Pfam" id="PF25967">
    <property type="entry name" value="RND-MFP_C"/>
    <property type="match status" value="1"/>
</dbReference>
<dbReference type="SUPFAM" id="SSF111369">
    <property type="entry name" value="HlyD-like secretion proteins"/>
    <property type="match status" value="1"/>
</dbReference>
<organism evidence="7 8">
    <name type="scientific">Fodinicurvata halophila</name>
    <dbReference type="NCBI Taxonomy" id="1419723"/>
    <lineage>
        <taxon>Bacteria</taxon>
        <taxon>Pseudomonadati</taxon>
        <taxon>Pseudomonadota</taxon>
        <taxon>Alphaproteobacteria</taxon>
        <taxon>Rhodospirillales</taxon>
        <taxon>Rhodovibrionaceae</taxon>
        <taxon>Fodinicurvata</taxon>
    </lineage>
</organism>
<name>A0ABV8UND1_9PROT</name>
<comment type="caution">
    <text evidence="7">The sequence shown here is derived from an EMBL/GenBank/DDBJ whole genome shotgun (WGS) entry which is preliminary data.</text>
</comment>
<keyword evidence="8" id="KW-1185">Reference proteome</keyword>